<protein>
    <submittedName>
        <fullName evidence="1">Uncharacterized protein</fullName>
    </submittedName>
</protein>
<organism evidence="1">
    <name type="scientific">Rhizophora mucronata</name>
    <name type="common">Asiatic mangrove</name>
    <dbReference type="NCBI Taxonomy" id="61149"/>
    <lineage>
        <taxon>Eukaryota</taxon>
        <taxon>Viridiplantae</taxon>
        <taxon>Streptophyta</taxon>
        <taxon>Embryophyta</taxon>
        <taxon>Tracheophyta</taxon>
        <taxon>Spermatophyta</taxon>
        <taxon>Magnoliopsida</taxon>
        <taxon>eudicotyledons</taxon>
        <taxon>Gunneridae</taxon>
        <taxon>Pentapetalae</taxon>
        <taxon>rosids</taxon>
        <taxon>fabids</taxon>
        <taxon>Malpighiales</taxon>
        <taxon>Rhizophoraceae</taxon>
        <taxon>Rhizophora</taxon>
    </lineage>
</organism>
<reference evidence="1" key="1">
    <citation type="submission" date="2018-02" db="EMBL/GenBank/DDBJ databases">
        <title>Rhizophora mucronata_Transcriptome.</title>
        <authorList>
            <person name="Meera S.P."/>
            <person name="Sreeshan A."/>
            <person name="Augustine A."/>
        </authorList>
    </citation>
    <scope>NUCLEOTIDE SEQUENCE</scope>
    <source>
        <tissue evidence="1">Leaf</tissue>
    </source>
</reference>
<proteinExistence type="predicted"/>
<accession>A0A2P2MX52</accession>
<dbReference type="AlphaFoldDB" id="A0A2P2MX52"/>
<evidence type="ECO:0000313" key="1">
    <source>
        <dbReference type="EMBL" id="MBX34800.1"/>
    </source>
</evidence>
<dbReference type="EMBL" id="GGEC01054316">
    <property type="protein sequence ID" value="MBX34800.1"/>
    <property type="molecule type" value="Transcribed_RNA"/>
</dbReference>
<sequence>MIFVVCFDQITRSTGCKVHSIVILNSRLQKGREKWKACVFSNEVRYLTTVGEASCWEVEIGLTVRPEVCFVFCGAVNVVVVAGINVGVPEDEECNVSAWDWLLLPAVSGSATR</sequence>
<name>A0A2P2MX52_RHIMU</name>